<evidence type="ECO:0000256" key="2">
    <source>
        <dbReference type="ARBA" id="ARBA00022456"/>
    </source>
</evidence>
<evidence type="ECO:0000256" key="5">
    <source>
        <dbReference type="PIRSR" id="PIRSR000103-1"/>
    </source>
</evidence>
<dbReference type="InterPro" id="IPR008927">
    <property type="entry name" value="6-PGluconate_DH-like_C_sf"/>
</dbReference>
<dbReference type="InterPro" id="IPR002204">
    <property type="entry name" value="3-OH-isobutyrate_DH-rel_CS"/>
</dbReference>
<feature type="domain" description="3-hydroxyisobutyrate dehydrogenase-like NAD-binding" evidence="8">
    <location>
        <begin position="164"/>
        <end position="290"/>
    </location>
</feature>
<dbReference type="Pfam" id="PF14833">
    <property type="entry name" value="NAD_binding_11"/>
    <property type="match status" value="1"/>
</dbReference>
<comment type="pathway">
    <text evidence="6">Amino-acid degradation; L-valine degradation.</text>
</comment>
<organism evidence="9 10">
    <name type="scientific">Acinetobacter larvae</name>
    <dbReference type="NCBI Taxonomy" id="1789224"/>
    <lineage>
        <taxon>Bacteria</taxon>
        <taxon>Pseudomonadati</taxon>
        <taxon>Pseudomonadota</taxon>
        <taxon>Gammaproteobacteria</taxon>
        <taxon>Moraxellales</taxon>
        <taxon>Moraxellaceae</taxon>
        <taxon>Acinetobacter</taxon>
    </lineage>
</organism>
<evidence type="ECO:0000313" key="9">
    <source>
        <dbReference type="EMBL" id="AOA58035.1"/>
    </source>
</evidence>
<dbReference type="KEGG" id="ala:BFG52_06505"/>
<dbReference type="EMBL" id="CP016895">
    <property type="protein sequence ID" value="AOA58035.1"/>
    <property type="molecule type" value="Genomic_DNA"/>
</dbReference>
<keyword evidence="2 6" id="KW-0101">Branched-chain amino acid catabolism</keyword>
<accession>A0A1B2LYN0</accession>
<dbReference type="InterPro" id="IPR015815">
    <property type="entry name" value="HIBADH-related"/>
</dbReference>
<evidence type="ECO:0000256" key="3">
    <source>
        <dbReference type="ARBA" id="ARBA00023002"/>
    </source>
</evidence>
<keyword evidence="4 6" id="KW-0520">NAD</keyword>
<dbReference type="OrthoDB" id="9786703at2"/>
<dbReference type="UniPathway" id="UPA00362"/>
<dbReference type="SUPFAM" id="SSF48179">
    <property type="entry name" value="6-phosphogluconate dehydrogenase C-terminal domain-like"/>
    <property type="match status" value="1"/>
</dbReference>
<feature type="active site" evidence="5">
    <location>
        <position position="170"/>
    </location>
</feature>
<name>A0A1B2LYN0_9GAMM</name>
<dbReference type="GO" id="GO:0051287">
    <property type="term" value="F:NAD binding"/>
    <property type="evidence" value="ECO:0007669"/>
    <property type="project" value="InterPro"/>
</dbReference>
<dbReference type="Proteomes" id="UP000093391">
    <property type="component" value="Chromosome"/>
</dbReference>
<dbReference type="InterPro" id="IPR011548">
    <property type="entry name" value="HIBADH"/>
</dbReference>
<protein>
    <recommendedName>
        <fullName evidence="6">3-hydroxyisobutyrate dehydrogenase</fullName>
        <shortName evidence="6">HIBADH</shortName>
        <ecNumber evidence="6">1.1.1.31</ecNumber>
    </recommendedName>
</protein>
<dbReference type="SUPFAM" id="SSF51735">
    <property type="entry name" value="NAD(P)-binding Rossmann-fold domains"/>
    <property type="match status" value="1"/>
</dbReference>
<dbReference type="GO" id="GO:0008442">
    <property type="term" value="F:3-hydroxyisobutyrate dehydrogenase activity"/>
    <property type="evidence" value="ECO:0007669"/>
    <property type="project" value="UniProtKB-EC"/>
</dbReference>
<comment type="similarity">
    <text evidence="1 6">Belongs to the HIBADH-related family.</text>
</comment>
<keyword evidence="10" id="KW-1185">Reference proteome</keyword>
<feature type="domain" description="6-phosphogluconate dehydrogenase NADP-binding" evidence="7">
    <location>
        <begin position="2"/>
        <end position="161"/>
    </location>
</feature>
<evidence type="ECO:0000313" key="10">
    <source>
        <dbReference type="Proteomes" id="UP000093391"/>
    </source>
</evidence>
<keyword evidence="3 6" id="KW-0560">Oxidoreductase</keyword>
<dbReference type="Gene3D" id="3.40.50.720">
    <property type="entry name" value="NAD(P)-binding Rossmann-like Domain"/>
    <property type="match status" value="1"/>
</dbReference>
<evidence type="ECO:0000259" key="8">
    <source>
        <dbReference type="Pfam" id="PF14833"/>
    </source>
</evidence>
<dbReference type="EC" id="1.1.1.31" evidence="6"/>
<dbReference type="GO" id="GO:0050661">
    <property type="term" value="F:NADP binding"/>
    <property type="evidence" value="ECO:0007669"/>
    <property type="project" value="InterPro"/>
</dbReference>
<dbReference type="AlphaFoldDB" id="A0A1B2LYN0"/>
<evidence type="ECO:0000256" key="6">
    <source>
        <dbReference type="RuleBase" id="RU910714"/>
    </source>
</evidence>
<sequence length="302" mass="31462">MKIAFIGLGNMGGAMAHNLLKAQQAVKGFDLNSKALQQFAAAGGEVYDSIAALVADVDVVMSMLPAAQHVRRVYQEDDGILAHAKAGTLCIDCSTIDPKTIQDLAQQAQAKCINLCDAPVSGGTIGAQAATLTFMVGADLATFNAAHNVLQFMGKNIVHCGAIGTGQIAKICNNLILGISMTAVAEGMALGAKLGIDPQALAGVINSSSGHCWSSEVCNPWPGISSNAPAARDYQDGFATQLMLKDLGLAVEAAAQAQQPIVLGALVQQLYQQRCMQGHGRLDFSSIIQQYCSNSDLTGIDQ</sequence>
<dbReference type="RefSeq" id="WP_067553764.1">
    <property type="nucleotide sequence ID" value="NZ_CP016895.1"/>
</dbReference>
<dbReference type="Gene3D" id="1.10.1040.10">
    <property type="entry name" value="N-(1-d-carboxylethyl)-l-norvaline Dehydrogenase, domain 2"/>
    <property type="match status" value="1"/>
</dbReference>
<reference evidence="9 10" key="1">
    <citation type="submission" date="2016-08" db="EMBL/GenBank/DDBJ databases">
        <authorList>
            <person name="Seilhamer J.J."/>
        </authorList>
    </citation>
    <scope>NUCLEOTIDE SEQUENCE [LARGE SCALE GENOMIC DNA]</scope>
    <source>
        <strain evidence="9 10">BRTC-1</strain>
    </source>
</reference>
<proteinExistence type="inferred from homology"/>
<dbReference type="PIRSF" id="PIRSF000103">
    <property type="entry name" value="HIBADH"/>
    <property type="match status" value="1"/>
</dbReference>
<dbReference type="InterPro" id="IPR029154">
    <property type="entry name" value="HIBADH-like_NADP-bd"/>
</dbReference>
<dbReference type="GO" id="GO:0006574">
    <property type="term" value="P:L-valine catabolic process"/>
    <property type="evidence" value="ECO:0007669"/>
    <property type="project" value="UniProtKB-UniPathway"/>
</dbReference>
<dbReference type="InterPro" id="IPR013328">
    <property type="entry name" value="6PGD_dom2"/>
</dbReference>
<comment type="catalytic activity">
    <reaction evidence="6">
        <text>3-hydroxy-2-methylpropanoate + NAD(+) = 2-methyl-3-oxopropanoate + NADH + H(+)</text>
        <dbReference type="Rhea" id="RHEA:17681"/>
        <dbReference type="ChEBI" id="CHEBI:11805"/>
        <dbReference type="ChEBI" id="CHEBI:15378"/>
        <dbReference type="ChEBI" id="CHEBI:57540"/>
        <dbReference type="ChEBI" id="CHEBI:57700"/>
        <dbReference type="ChEBI" id="CHEBI:57945"/>
        <dbReference type="EC" id="1.1.1.31"/>
    </reaction>
</comment>
<evidence type="ECO:0000259" key="7">
    <source>
        <dbReference type="Pfam" id="PF03446"/>
    </source>
</evidence>
<evidence type="ECO:0000256" key="1">
    <source>
        <dbReference type="ARBA" id="ARBA00009080"/>
    </source>
</evidence>
<dbReference type="NCBIfam" id="TIGR01692">
    <property type="entry name" value="HIBADH"/>
    <property type="match status" value="1"/>
</dbReference>
<dbReference type="FunFam" id="1.10.1040.10:FF:000006">
    <property type="entry name" value="3-hydroxyisobutyrate dehydrogenase"/>
    <property type="match status" value="1"/>
</dbReference>
<dbReference type="InterPro" id="IPR036291">
    <property type="entry name" value="NAD(P)-bd_dom_sf"/>
</dbReference>
<dbReference type="PROSITE" id="PS00895">
    <property type="entry name" value="3_HYDROXYISOBUT_DH"/>
    <property type="match status" value="1"/>
</dbReference>
<evidence type="ECO:0000256" key="4">
    <source>
        <dbReference type="ARBA" id="ARBA00023027"/>
    </source>
</evidence>
<dbReference type="PANTHER" id="PTHR22981:SF7">
    <property type="entry name" value="3-HYDROXYISOBUTYRATE DEHYDROGENASE, MITOCHONDRIAL"/>
    <property type="match status" value="1"/>
</dbReference>
<gene>
    <name evidence="9" type="ORF">BFG52_06505</name>
</gene>
<dbReference type="PANTHER" id="PTHR22981">
    <property type="entry name" value="3-HYDROXYISOBUTYRATE DEHYDROGENASE-RELATED"/>
    <property type="match status" value="1"/>
</dbReference>
<dbReference type="InterPro" id="IPR006115">
    <property type="entry name" value="6PGDH_NADP-bd"/>
</dbReference>
<dbReference type="STRING" id="1789224.BFG52_06505"/>
<dbReference type="Pfam" id="PF03446">
    <property type="entry name" value="NAD_binding_2"/>
    <property type="match status" value="1"/>
</dbReference>